<keyword evidence="1" id="KW-0812">Transmembrane</keyword>
<feature type="transmembrane region" description="Helical" evidence="1">
    <location>
        <begin position="89"/>
        <end position="107"/>
    </location>
</feature>
<organism evidence="3 4">
    <name type="scientific">Heligmosomoides polygyrus</name>
    <name type="common">Parasitic roundworm</name>
    <dbReference type="NCBI Taxonomy" id="6339"/>
    <lineage>
        <taxon>Eukaryota</taxon>
        <taxon>Metazoa</taxon>
        <taxon>Ecdysozoa</taxon>
        <taxon>Nematoda</taxon>
        <taxon>Chromadorea</taxon>
        <taxon>Rhabditida</taxon>
        <taxon>Rhabditina</taxon>
        <taxon>Rhabditomorpha</taxon>
        <taxon>Strongyloidea</taxon>
        <taxon>Heligmosomidae</taxon>
        <taxon>Heligmosomoides</taxon>
    </lineage>
</organism>
<feature type="transmembrane region" description="Helical" evidence="1">
    <location>
        <begin position="325"/>
        <end position="344"/>
    </location>
</feature>
<feature type="transmembrane region" description="Helical" evidence="1">
    <location>
        <begin position="202"/>
        <end position="224"/>
    </location>
</feature>
<dbReference type="Proteomes" id="UP000050761">
    <property type="component" value="Unassembled WGS sequence"/>
</dbReference>
<feature type="transmembrane region" description="Helical" evidence="1">
    <location>
        <begin position="292"/>
        <end position="313"/>
    </location>
</feature>
<feature type="transmembrane region" description="Helical" evidence="1">
    <location>
        <begin position="143"/>
        <end position="164"/>
    </location>
</feature>
<feature type="transmembrane region" description="Helical" evidence="1">
    <location>
        <begin position="43"/>
        <end position="63"/>
    </location>
</feature>
<dbReference type="SUPFAM" id="SSF103481">
    <property type="entry name" value="Multidrug resistance efflux transporter EmrE"/>
    <property type="match status" value="2"/>
</dbReference>
<feature type="transmembrane region" description="Helical" evidence="1">
    <location>
        <begin position="170"/>
        <end position="190"/>
    </location>
</feature>
<dbReference type="PANTHER" id="PTHR19346">
    <property type="entry name" value="SUGAR PHOSPHATE TRANSPORTER DOMAIN-CONTAINING PROTEIN"/>
    <property type="match status" value="1"/>
</dbReference>
<feature type="transmembrane region" description="Helical" evidence="1">
    <location>
        <begin position="113"/>
        <end position="136"/>
    </location>
</feature>
<dbReference type="Gene3D" id="1.10.3730.20">
    <property type="match status" value="1"/>
</dbReference>
<dbReference type="Pfam" id="PF00892">
    <property type="entry name" value="EamA"/>
    <property type="match status" value="1"/>
</dbReference>
<feature type="transmembrane region" description="Helical" evidence="1">
    <location>
        <begin position="263"/>
        <end position="286"/>
    </location>
</feature>
<sequence length="356" mass="39729">LSTENAMRVFSFQLEVLELRDVDEVNSFKEGLFLQWPFQTHFYAPYTMMWFNTNFMMLCYPAFLSQLKTTVFRDASSIFGSRGVHPRTLFLYVSPFLLFWIGANYAYSASLLYISASVATSISSCNAAMVYLLAVLILHDKFVIMKVLSVLLAVAGVVVISLGGEMKTHWKGIALSVASAASAALYKVFFKRVLGSANLGQVSLFMTCLGFVNLICNWVPALVLMLTDVEHIEIDYVPWGPVVGAAVLSLLFNFLINFGIALLHPLVVSVGMLMGIPLSTVIDVLFRHEQATAYFIGGTVLIILSFVLIVFPYELLRGFLSHDGLLGTVFKIHYLFTLLVMVTSKLQYFEAKPRRN</sequence>
<evidence type="ECO:0000313" key="4">
    <source>
        <dbReference type="WBParaSite" id="HPBE_0001334501-mRNA-1"/>
    </source>
</evidence>
<name>A0A183FXP7_HELPZ</name>
<reference evidence="4" key="1">
    <citation type="submission" date="2019-09" db="UniProtKB">
        <authorList>
            <consortium name="WormBaseParasite"/>
        </authorList>
    </citation>
    <scope>IDENTIFICATION</scope>
</reference>
<evidence type="ECO:0000256" key="1">
    <source>
        <dbReference type="SAM" id="Phobius"/>
    </source>
</evidence>
<feature type="transmembrane region" description="Helical" evidence="1">
    <location>
        <begin position="236"/>
        <end position="256"/>
    </location>
</feature>
<dbReference type="InterPro" id="IPR000620">
    <property type="entry name" value="EamA_dom"/>
</dbReference>
<evidence type="ECO:0000313" key="3">
    <source>
        <dbReference type="Proteomes" id="UP000050761"/>
    </source>
</evidence>
<keyword evidence="1" id="KW-1133">Transmembrane helix</keyword>
<keyword evidence="1" id="KW-0472">Membrane</keyword>
<dbReference type="AlphaFoldDB" id="A0A183FXP7"/>
<dbReference type="GO" id="GO:0016020">
    <property type="term" value="C:membrane"/>
    <property type="evidence" value="ECO:0007669"/>
    <property type="project" value="InterPro"/>
</dbReference>
<dbReference type="InterPro" id="IPR026505">
    <property type="entry name" value="Solute_c_fam_35_mem_F3/F4"/>
</dbReference>
<keyword evidence="3" id="KW-1185">Reference proteome</keyword>
<proteinExistence type="predicted"/>
<evidence type="ECO:0000259" key="2">
    <source>
        <dbReference type="Pfam" id="PF00892"/>
    </source>
</evidence>
<dbReference type="WBParaSite" id="HPBE_0001334501-mRNA-1">
    <property type="protein sequence ID" value="HPBE_0001334501-mRNA-1"/>
    <property type="gene ID" value="HPBE_0001334501"/>
</dbReference>
<accession>A0A183FXP7</accession>
<feature type="domain" description="EamA" evidence="2">
    <location>
        <begin position="36"/>
        <end position="161"/>
    </location>
</feature>
<protein>
    <submittedName>
        <fullName evidence="4">EamA domain-containing protein</fullName>
    </submittedName>
</protein>
<dbReference type="InterPro" id="IPR037185">
    <property type="entry name" value="EmrE-like"/>
</dbReference>
<dbReference type="PANTHER" id="PTHR19346:SF4">
    <property type="entry name" value="SUGAR PHOSPHATE TRANSPORTER DOMAIN-CONTAINING PROTEIN"/>
    <property type="match status" value="1"/>
</dbReference>